<keyword evidence="3" id="KW-1185">Reference proteome</keyword>
<gene>
    <name evidence="2" type="ORF">NLU13_3655</name>
</gene>
<organism evidence="2 3">
    <name type="scientific">Sarocladium strictum</name>
    <name type="common">Black bundle disease fungus</name>
    <name type="synonym">Acremonium strictum</name>
    <dbReference type="NCBI Taxonomy" id="5046"/>
    <lineage>
        <taxon>Eukaryota</taxon>
        <taxon>Fungi</taxon>
        <taxon>Dikarya</taxon>
        <taxon>Ascomycota</taxon>
        <taxon>Pezizomycotina</taxon>
        <taxon>Sordariomycetes</taxon>
        <taxon>Hypocreomycetidae</taxon>
        <taxon>Hypocreales</taxon>
        <taxon>Sarocladiaceae</taxon>
        <taxon>Sarocladium</taxon>
    </lineage>
</organism>
<evidence type="ECO:0000313" key="3">
    <source>
        <dbReference type="Proteomes" id="UP001175261"/>
    </source>
</evidence>
<feature type="compositionally biased region" description="Basic and acidic residues" evidence="1">
    <location>
        <begin position="255"/>
        <end position="267"/>
    </location>
</feature>
<sequence length="364" mass="40735">MAFPPQHQSQPPAYSMYQDEYIPGRSHDDQYDYSNGNLAYRHAAAEQKRSYDLGASPVSASLDKLVVIPATSPALGSPFLRAYAPVLNGFGISQDTFLEFVDRLNRAAVASPPVQVLGLAGNIAGMVPLHTAQIVGGAVNAAATITTIAMSKGRVEMVLRKANEEVFAPRGLRARIAKLEAVAQLCNMPILDAQGTLNKNSSILLPMESVEDSASVGAQQRRIDALGPWISPLEIKSLPAVQTPSNAFSKMHTFVSERQRTKEEKKLQKGRRKMHEDWLEDSSKAQKDYEKDMRKLDEEERKARGDNKRKSDQKLEKIQREREKVEREYQKDMAKVEKDRKKDDKEETMMRKILFLVVQPANAN</sequence>
<feature type="region of interest" description="Disordered" evidence="1">
    <location>
        <begin position="252"/>
        <end position="347"/>
    </location>
</feature>
<feature type="compositionally biased region" description="Basic and acidic residues" evidence="1">
    <location>
        <begin position="274"/>
        <end position="347"/>
    </location>
</feature>
<proteinExistence type="predicted"/>
<name>A0AA39GMG8_SARSR</name>
<accession>A0AA39GMG8</accession>
<dbReference type="Proteomes" id="UP001175261">
    <property type="component" value="Unassembled WGS sequence"/>
</dbReference>
<evidence type="ECO:0000256" key="1">
    <source>
        <dbReference type="SAM" id="MobiDB-lite"/>
    </source>
</evidence>
<dbReference type="PANTHER" id="PTHR38887:SF1">
    <property type="entry name" value="RAS MODIFICATION PROTEIN ERF4"/>
    <property type="match status" value="1"/>
</dbReference>
<evidence type="ECO:0000313" key="2">
    <source>
        <dbReference type="EMBL" id="KAK0390082.1"/>
    </source>
</evidence>
<dbReference type="InterPro" id="IPR053221">
    <property type="entry name" value="Burnettramic_acid_biosynth"/>
</dbReference>
<dbReference type="EMBL" id="JAPDFR010000002">
    <property type="protein sequence ID" value="KAK0390082.1"/>
    <property type="molecule type" value="Genomic_DNA"/>
</dbReference>
<reference evidence="2" key="1">
    <citation type="submission" date="2022-10" db="EMBL/GenBank/DDBJ databases">
        <title>Determination and structural analysis of whole genome sequence of Sarocladium strictum F4-1.</title>
        <authorList>
            <person name="Hu L."/>
            <person name="Jiang Y."/>
        </authorList>
    </citation>
    <scope>NUCLEOTIDE SEQUENCE</scope>
    <source>
        <strain evidence="2">F4-1</strain>
    </source>
</reference>
<dbReference type="AlphaFoldDB" id="A0AA39GMG8"/>
<protein>
    <submittedName>
        <fullName evidence="2">Uncharacterized protein</fullName>
    </submittedName>
</protein>
<comment type="caution">
    <text evidence="2">The sequence shown here is derived from an EMBL/GenBank/DDBJ whole genome shotgun (WGS) entry which is preliminary data.</text>
</comment>
<dbReference type="PANTHER" id="PTHR38887">
    <property type="entry name" value="CHROMOSOME 21, WHOLE GENOME SHOTGUN SEQUENCE"/>
    <property type="match status" value="1"/>
</dbReference>